<dbReference type="GO" id="GO:0005741">
    <property type="term" value="C:mitochondrial outer membrane"/>
    <property type="evidence" value="ECO:0007669"/>
    <property type="project" value="TreeGrafter"/>
</dbReference>
<evidence type="ECO:0000313" key="2">
    <source>
        <dbReference type="Proteomes" id="UP000054279"/>
    </source>
</evidence>
<evidence type="ECO:0000313" key="1">
    <source>
        <dbReference type="EMBL" id="KIJ26126.1"/>
    </source>
</evidence>
<dbReference type="GO" id="GO:0045040">
    <property type="term" value="P:protein insertion into mitochondrial outer membrane"/>
    <property type="evidence" value="ECO:0007669"/>
    <property type="project" value="InterPro"/>
</dbReference>
<dbReference type="EMBL" id="KN837382">
    <property type="protein sequence ID" value="KIJ26126.1"/>
    <property type="molecule type" value="Genomic_DNA"/>
</dbReference>
<dbReference type="HOGENOM" id="CLU_173512_1_0_1"/>
<dbReference type="PANTHER" id="PTHR28230">
    <property type="entry name" value="CHROMOSOME 1, WHOLE GENOME SHOTGUN SEQUENCE"/>
    <property type="match status" value="1"/>
</dbReference>
<organism evidence="1 2">
    <name type="scientific">Sphaerobolus stellatus (strain SS14)</name>
    <dbReference type="NCBI Taxonomy" id="990650"/>
    <lineage>
        <taxon>Eukaryota</taxon>
        <taxon>Fungi</taxon>
        <taxon>Dikarya</taxon>
        <taxon>Basidiomycota</taxon>
        <taxon>Agaricomycotina</taxon>
        <taxon>Agaricomycetes</taxon>
        <taxon>Phallomycetidae</taxon>
        <taxon>Geastrales</taxon>
        <taxon>Sphaerobolaceae</taxon>
        <taxon>Sphaerobolus</taxon>
    </lineage>
</organism>
<proteinExistence type="predicted"/>
<accession>A0A0C9UKW9</accession>
<dbReference type="OrthoDB" id="5555533at2759"/>
<reference evidence="1 2" key="1">
    <citation type="submission" date="2014-06" db="EMBL/GenBank/DDBJ databases">
        <title>Evolutionary Origins and Diversification of the Mycorrhizal Mutualists.</title>
        <authorList>
            <consortium name="DOE Joint Genome Institute"/>
            <consortium name="Mycorrhizal Genomics Consortium"/>
            <person name="Kohler A."/>
            <person name="Kuo A."/>
            <person name="Nagy L.G."/>
            <person name="Floudas D."/>
            <person name="Copeland A."/>
            <person name="Barry K.W."/>
            <person name="Cichocki N."/>
            <person name="Veneault-Fourrey C."/>
            <person name="LaButti K."/>
            <person name="Lindquist E.A."/>
            <person name="Lipzen A."/>
            <person name="Lundell T."/>
            <person name="Morin E."/>
            <person name="Murat C."/>
            <person name="Riley R."/>
            <person name="Ohm R."/>
            <person name="Sun H."/>
            <person name="Tunlid A."/>
            <person name="Henrissat B."/>
            <person name="Grigoriev I.V."/>
            <person name="Hibbett D.S."/>
            <person name="Martin F."/>
        </authorList>
    </citation>
    <scope>NUCLEOTIDE SEQUENCE [LARGE SCALE GENOMIC DNA]</scope>
    <source>
        <strain evidence="1 2">SS14</strain>
    </source>
</reference>
<dbReference type="AlphaFoldDB" id="A0A0C9UKW9"/>
<dbReference type="PANTHER" id="PTHR28230:SF1">
    <property type="entry name" value="MITOCHONDRIAL IMPORT PROTEIN 2"/>
    <property type="match status" value="1"/>
</dbReference>
<feature type="non-terminal residue" evidence="1">
    <location>
        <position position="1"/>
    </location>
</feature>
<gene>
    <name evidence="1" type="ORF">M422DRAFT_192602</name>
</gene>
<protein>
    <submittedName>
        <fullName evidence="1">Uncharacterized protein</fullName>
    </submittedName>
</protein>
<keyword evidence="2" id="KW-1185">Reference proteome</keyword>
<dbReference type="Pfam" id="PF19117">
    <property type="entry name" value="Mim2"/>
    <property type="match status" value="1"/>
</dbReference>
<dbReference type="Proteomes" id="UP000054279">
    <property type="component" value="Unassembled WGS sequence"/>
</dbReference>
<dbReference type="InterPro" id="IPR037652">
    <property type="entry name" value="Mim2"/>
</dbReference>
<dbReference type="GO" id="GO:0070096">
    <property type="term" value="P:mitochondrial outer membrane translocase complex assembly"/>
    <property type="evidence" value="ECO:0007669"/>
    <property type="project" value="InterPro"/>
</dbReference>
<sequence length="67" mass="8041">SSTSSDDYDEEYRIAQREWEESVEQLRNILSIVIMPFFGKWLGRKWSHWAYNRYLTVGLGKAFFFGK</sequence>
<name>A0A0C9UKW9_SPHS4</name>